<reference evidence="1" key="1">
    <citation type="submission" date="2015-07" db="EMBL/GenBank/DDBJ databases">
        <title>Transcriptome Assembly of Anthurium amnicola.</title>
        <authorList>
            <person name="Suzuki J."/>
        </authorList>
    </citation>
    <scope>NUCLEOTIDE SEQUENCE</scope>
</reference>
<accession>A0A1D1YQI7</accession>
<sequence length="124" mass="13483">MALLLPGECNGGNGGEAGYGQGHALLLAAVSPPLGFIPCQGMAHMNCSRKCREKHEIRLSLVSFVFFFTNIPVDRSPDTLCTQRVKTETHVGGMSSNVSPGENLPRKKGVILRKVYRTIFDIHS</sequence>
<protein>
    <submittedName>
        <fullName evidence="1">Pantothenate synthetase</fullName>
    </submittedName>
</protein>
<dbReference type="AlphaFoldDB" id="A0A1D1YQI7"/>
<dbReference type="EMBL" id="GDJX01011040">
    <property type="protein sequence ID" value="JAT56896.1"/>
    <property type="molecule type" value="Transcribed_RNA"/>
</dbReference>
<evidence type="ECO:0000313" key="1">
    <source>
        <dbReference type="EMBL" id="JAT56896.1"/>
    </source>
</evidence>
<gene>
    <name evidence="1" type="primary">panC_14</name>
    <name evidence="1" type="ORF">g.14541</name>
</gene>
<name>A0A1D1YQI7_9ARAE</name>
<organism evidence="1">
    <name type="scientific">Anthurium amnicola</name>
    <dbReference type="NCBI Taxonomy" id="1678845"/>
    <lineage>
        <taxon>Eukaryota</taxon>
        <taxon>Viridiplantae</taxon>
        <taxon>Streptophyta</taxon>
        <taxon>Embryophyta</taxon>
        <taxon>Tracheophyta</taxon>
        <taxon>Spermatophyta</taxon>
        <taxon>Magnoliopsida</taxon>
        <taxon>Liliopsida</taxon>
        <taxon>Araceae</taxon>
        <taxon>Pothoideae</taxon>
        <taxon>Potheae</taxon>
        <taxon>Anthurium</taxon>
    </lineage>
</organism>
<proteinExistence type="predicted"/>